<feature type="transmembrane region" description="Helical" evidence="1">
    <location>
        <begin position="41"/>
        <end position="64"/>
    </location>
</feature>
<evidence type="ECO:0000313" key="2">
    <source>
        <dbReference type="EMBL" id="BAT94569.1"/>
    </source>
</evidence>
<sequence length="134" mass="15387">NFVFFSFHCTTSIYFHFSLFLSLSLSLSLSQLNDFSRSPSLPFFFLLIGESLGLPLTLLIFLYIRCFRACKLIINCGFIYFFSWFLPFSFVVAVIIGVEPFPPQSIFFSACDSRVLFVNKKEVNRKGGMGIEKQ</sequence>
<name>A0A0S3SP34_PHAAN</name>
<keyword evidence="1" id="KW-0472">Membrane</keyword>
<gene>
    <name evidence="2" type="primary">Vigan.08G118200</name>
    <name evidence="2" type="ORF">VIGAN_08118200</name>
</gene>
<feature type="transmembrane region" description="Helical" evidence="1">
    <location>
        <begin position="76"/>
        <end position="98"/>
    </location>
</feature>
<keyword evidence="1" id="KW-0812">Transmembrane</keyword>
<feature type="non-terminal residue" evidence="2">
    <location>
        <position position="1"/>
    </location>
</feature>
<organism evidence="2 3">
    <name type="scientific">Vigna angularis var. angularis</name>
    <dbReference type="NCBI Taxonomy" id="157739"/>
    <lineage>
        <taxon>Eukaryota</taxon>
        <taxon>Viridiplantae</taxon>
        <taxon>Streptophyta</taxon>
        <taxon>Embryophyta</taxon>
        <taxon>Tracheophyta</taxon>
        <taxon>Spermatophyta</taxon>
        <taxon>Magnoliopsida</taxon>
        <taxon>eudicotyledons</taxon>
        <taxon>Gunneridae</taxon>
        <taxon>Pentapetalae</taxon>
        <taxon>rosids</taxon>
        <taxon>fabids</taxon>
        <taxon>Fabales</taxon>
        <taxon>Fabaceae</taxon>
        <taxon>Papilionoideae</taxon>
        <taxon>50 kb inversion clade</taxon>
        <taxon>NPAAA clade</taxon>
        <taxon>indigoferoid/millettioid clade</taxon>
        <taxon>Phaseoleae</taxon>
        <taxon>Vigna</taxon>
    </lineage>
</organism>
<dbReference type="AlphaFoldDB" id="A0A0S3SP34"/>
<protein>
    <submittedName>
        <fullName evidence="2">Uncharacterized protein</fullName>
    </submittedName>
</protein>
<keyword evidence="1" id="KW-1133">Transmembrane helix</keyword>
<dbReference type="EMBL" id="AP015041">
    <property type="protein sequence ID" value="BAT94569.1"/>
    <property type="molecule type" value="Genomic_DNA"/>
</dbReference>
<reference evidence="2 3" key="1">
    <citation type="journal article" date="2015" name="Sci. Rep.">
        <title>The power of single molecule real-time sequencing technology in the de novo assembly of a eukaryotic genome.</title>
        <authorList>
            <person name="Sakai H."/>
            <person name="Naito K."/>
            <person name="Ogiso-Tanaka E."/>
            <person name="Takahashi Y."/>
            <person name="Iseki K."/>
            <person name="Muto C."/>
            <person name="Satou K."/>
            <person name="Teruya K."/>
            <person name="Shiroma A."/>
            <person name="Shimoji M."/>
            <person name="Hirano T."/>
            <person name="Itoh T."/>
            <person name="Kaga A."/>
            <person name="Tomooka N."/>
        </authorList>
    </citation>
    <scope>NUCLEOTIDE SEQUENCE [LARGE SCALE GENOMIC DNA]</scope>
    <source>
        <strain evidence="3">cv. Shumari</strain>
    </source>
</reference>
<keyword evidence="3" id="KW-1185">Reference proteome</keyword>
<proteinExistence type="predicted"/>
<evidence type="ECO:0000313" key="3">
    <source>
        <dbReference type="Proteomes" id="UP000291084"/>
    </source>
</evidence>
<accession>A0A0S3SP34</accession>
<evidence type="ECO:0000256" key="1">
    <source>
        <dbReference type="SAM" id="Phobius"/>
    </source>
</evidence>
<feature type="transmembrane region" description="Helical" evidence="1">
    <location>
        <begin position="12"/>
        <end position="29"/>
    </location>
</feature>
<dbReference type="Proteomes" id="UP000291084">
    <property type="component" value="Chromosome 8"/>
</dbReference>